<evidence type="ECO:0000256" key="3">
    <source>
        <dbReference type="ARBA" id="ARBA00022806"/>
    </source>
</evidence>
<protein>
    <submittedName>
        <fullName evidence="8">Superfamily II DNA/RNA helicase</fullName>
    </submittedName>
</protein>
<keyword evidence="4" id="KW-0067">ATP-binding</keyword>
<dbReference type="GO" id="GO:0033592">
    <property type="term" value="F:RNA strand annealing activity"/>
    <property type="evidence" value="ECO:0007669"/>
    <property type="project" value="TreeGrafter"/>
</dbReference>
<evidence type="ECO:0000256" key="4">
    <source>
        <dbReference type="ARBA" id="ARBA00022840"/>
    </source>
</evidence>
<feature type="region of interest" description="Disordered" evidence="5">
    <location>
        <begin position="375"/>
        <end position="417"/>
    </location>
</feature>
<dbReference type="CDD" id="cd18787">
    <property type="entry name" value="SF2_C_DEAD"/>
    <property type="match status" value="1"/>
</dbReference>
<dbReference type="PROSITE" id="PS51192">
    <property type="entry name" value="HELICASE_ATP_BIND_1"/>
    <property type="match status" value="1"/>
</dbReference>
<feature type="domain" description="Helicase ATP-binding" evidence="6">
    <location>
        <begin position="38"/>
        <end position="208"/>
    </location>
</feature>
<dbReference type="InterPro" id="IPR011545">
    <property type="entry name" value="DEAD/DEAH_box_helicase_dom"/>
</dbReference>
<dbReference type="Proteomes" id="UP000294902">
    <property type="component" value="Unassembled WGS sequence"/>
</dbReference>
<dbReference type="RefSeq" id="WP_207669195.1">
    <property type="nucleotide sequence ID" value="NZ_SMAL01000007.1"/>
</dbReference>
<dbReference type="InterPro" id="IPR001650">
    <property type="entry name" value="Helicase_C-like"/>
</dbReference>
<dbReference type="PROSITE" id="PS51194">
    <property type="entry name" value="HELICASE_CTER"/>
    <property type="match status" value="1"/>
</dbReference>
<dbReference type="GO" id="GO:0003724">
    <property type="term" value="F:RNA helicase activity"/>
    <property type="evidence" value="ECO:0007669"/>
    <property type="project" value="TreeGrafter"/>
</dbReference>
<evidence type="ECO:0000259" key="7">
    <source>
        <dbReference type="PROSITE" id="PS51194"/>
    </source>
</evidence>
<dbReference type="PANTHER" id="PTHR47963:SF7">
    <property type="entry name" value="ATP-DEPENDENT RNA HELICASE YFML-RELATED"/>
    <property type="match status" value="1"/>
</dbReference>
<dbReference type="GO" id="GO:0009409">
    <property type="term" value="P:response to cold"/>
    <property type="evidence" value="ECO:0007669"/>
    <property type="project" value="TreeGrafter"/>
</dbReference>
<keyword evidence="2" id="KW-0378">Hydrolase</keyword>
<proteinExistence type="predicted"/>
<comment type="caution">
    <text evidence="8">The sequence shown here is derived from an EMBL/GenBank/DDBJ whole genome shotgun (WGS) entry which is preliminary data.</text>
</comment>
<dbReference type="InterPro" id="IPR027417">
    <property type="entry name" value="P-loop_NTPase"/>
</dbReference>
<sequence>MEMTEDKWIDSIDIKSFLKTAWGTSGFKAPTFIQKQAIPLILEGKDVIAESPTGSGKTLAYLVPLLNKIDPEKKELQVVVLAPSHELVMQILGVIQNWTKGTTIRSEGIIGGANIKRQVENLRSHPHIIVASTGRLIELIKMKKVKMHEVKTIVVDEFDVLIAQEHVDNVKNIIKTTLRDRQLVFFSATLSDRTSQIGSEVMKDPETIIINKDEGIPSITEHYYIVCDQRDKIDYIRKIVRSSPNVKALAFINDVEKLSIISEKLKFKNMPLGILTSESSKSERKEALINFRRGKFPLLIATDVAARGLDIEGLTHVINWDLPSSPKQYIHRAGRTGRMGAQGTVVSTVTQGEENILMRMASKAEITITKKRLVQGEMADTTNRKPTSNDSKKKSSTITSKTKYQPKNNGNRNNKKK</sequence>
<dbReference type="Pfam" id="PF00271">
    <property type="entry name" value="Helicase_C"/>
    <property type="match status" value="1"/>
</dbReference>
<dbReference type="Pfam" id="PF00270">
    <property type="entry name" value="DEAD"/>
    <property type="match status" value="1"/>
</dbReference>
<dbReference type="InterPro" id="IPR014001">
    <property type="entry name" value="Helicase_ATP-bd"/>
</dbReference>
<evidence type="ECO:0000256" key="5">
    <source>
        <dbReference type="SAM" id="MobiDB-lite"/>
    </source>
</evidence>
<keyword evidence="1" id="KW-0547">Nucleotide-binding</keyword>
<dbReference type="GO" id="GO:0005524">
    <property type="term" value="F:ATP binding"/>
    <property type="evidence" value="ECO:0007669"/>
    <property type="project" value="UniProtKB-KW"/>
</dbReference>
<dbReference type="SMART" id="SM00490">
    <property type="entry name" value="HELICc"/>
    <property type="match status" value="1"/>
</dbReference>
<dbReference type="SMART" id="SM00487">
    <property type="entry name" value="DEXDc"/>
    <property type="match status" value="1"/>
</dbReference>
<evidence type="ECO:0000259" key="6">
    <source>
        <dbReference type="PROSITE" id="PS51192"/>
    </source>
</evidence>
<name>A0A4R3MJN7_9FIRM</name>
<dbReference type="SUPFAM" id="SSF52540">
    <property type="entry name" value="P-loop containing nucleoside triphosphate hydrolases"/>
    <property type="match status" value="1"/>
</dbReference>
<keyword evidence="9" id="KW-1185">Reference proteome</keyword>
<dbReference type="GO" id="GO:0016787">
    <property type="term" value="F:hydrolase activity"/>
    <property type="evidence" value="ECO:0007669"/>
    <property type="project" value="UniProtKB-KW"/>
</dbReference>
<reference evidence="8 9" key="1">
    <citation type="submission" date="2019-03" db="EMBL/GenBank/DDBJ databases">
        <title>Genomic Encyclopedia of Type Strains, Phase IV (KMG-IV): sequencing the most valuable type-strain genomes for metagenomic binning, comparative biology and taxonomic classification.</title>
        <authorList>
            <person name="Goeker M."/>
        </authorList>
    </citation>
    <scope>NUCLEOTIDE SEQUENCE [LARGE SCALE GENOMIC DNA]</scope>
    <source>
        <strain evidence="8 9">DSM 24629</strain>
    </source>
</reference>
<keyword evidence="3 8" id="KW-0347">Helicase</keyword>
<dbReference type="AlphaFoldDB" id="A0A4R3MJN7"/>
<dbReference type="GO" id="GO:0005840">
    <property type="term" value="C:ribosome"/>
    <property type="evidence" value="ECO:0007669"/>
    <property type="project" value="TreeGrafter"/>
</dbReference>
<dbReference type="InterPro" id="IPR044742">
    <property type="entry name" value="DEAD/DEAH_RhlB"/>
</dbReference>
<feature type="compositionally biased region" description="Low complexity" evidence="5">
    <location>
        <begin position="396"/>
        <end position="417"/>
    </location>
</feature>
<evidence type="ECO:0000313" key="8">
    <source>
        <dbReference type="EMBL" id="TCT13954.1"/>
    </source>
</evidence>
<dbReference type="InterPro" id="IPR050547">
    <property type="entry name" value="DEAD_box_RNA_helicases"/>
</dbReference>
<dbReference type="PANTHER" id="PTHR47963">
    <property type="entry name" value="DEAD-BOX ATP-DEPENDENT RNA HELICASE 47, MITOCHONDRIAL"/>
    <property type="match status" value="1"/>
</dbReference>
<dbReference type="EMBL" id="SMAL01000007">
    <property type="protein sequence ID" value="TCT13954.1"/>
    <property type="molecule type" value="Genomic_DNA"/>
</dbReference>
<organism evidence="8 9">
    <name type="scientific">Natranaerovirga pectinivora</name>
    <dbReference type="NCBI Taxonomy" id="682400"/>
    <lineage>
        <taxon>Bacteria</taxon>
        <taxon>Bacillati</taxon>
        <taxon>Bacillota</taxon>
        <taxon>Clostridia</taxon>
        <taxon>Lachnospirales</taxon>
        <taxon>Natranaerovirgaceae</taxon>
        <taxon>Natranaerovirga</taxon>
    </lineage>
</organism>
<dbReference type="CDD" id="cd00268">
    <property type="entry name" value="DEADc"/>
    <property type="match status" value="1"/>
</dbReference>
<gene>
    <name evidence="8" type="ORF">EDC18_10723</name>
</gene>
<feature type="domain" description="Helicase C-terminal" evidence="7">
    <location>
        <begin position="218"/>
        <end position="382"/>
    </location>
</feature>
<dbReference type="Gene3D" id="3.40.50.300">
    <property type="entry name" value="P-loop containing nucleotide triphosphate hydrolases"/>
    <property type="match status" value="2"/>
</dbReference>
<evidence type="ECO:0000256" key="2">
    <source>
        <dbReference type="ARBA" id="ARBA00022801"/>
    </source>
</evidence>
<dbReference type="GO" id="GO:0005829">
    <property type="term" value="C:cytosol"/>
    <property type="evidence" value="ECO:0007669"/>
    <property type="project" value="TreeGrafter"/>
</dbReference>
<evidence type="ECO:0000256" key="1">
    <source>
        <dbReference type="ARBA" id="ARBA00022741"/>
    </source>
</evidence>
<evidence type="ECO:0000313" key="9">
    <source>
        <dbReference type="Proteomes" id="UP000294902"/>
    </source>
</evidence>
<accession>A0A4R3MJN7</accession>